<reference evidence="2" key="1">
    <citation type="submission" date="2020-04" db="EMBL/GenBank/DDBJ databases">
        <authorList>
            <person name="Chiriac C."/>
            <person name="Salcher M."/>
            <person name="Ghai R."/>
            <person name="Kavagutti S V."/>
        </authorList>
    </citation>
    <scope>NUCLEOTIDE SEQUENCE</scope>
</reference>
<evidence type="ECO:0000259" key="1">
    <source>
        <dbReference type="Pfam" id="PF00535"/>
    </source>
</evidence>
<dbReference type="EMBL" id="LR796401">
    <property type="protein sequence ID" value="CAB4141810.1"/>
    <property type="molecule type" value="Genomic_DNA"/>
</dbReference>
<protein>
    <submittedName>
        <fullName evidence="2">Glycosyltransferase 2-like</fullName>
    </submittedName>
</protein>
<proteinExistence type="predicted"/>
<evidence type="ECO:0000313" key="2">
    <source>
        <dbReference type="EMBL" id="CAB4141810.1"/>
    </source>
</evidence>
<name>A0A6J5M9D0_9CAUD</name>
<dbReference type="InterPro" id="IPR029044">
    <property type="entry name" value="Nucleotide-diphossugar_trans"/>
</dbReference>
<sequence>MTFTLVTATMPSRANLLAEMLTSVSQQTVPPACHIVMRDDGRGFVETINRAVSLVDTDYFCLVDDDDLLLPNHVETLTRAITESSDIVWTWTDVQGRSWNPNQGYEPGKLQAENYIPSNMVMRTSLWREMGGYREGVGHPDWDMLKRCEIAGADFYNVPEVTWVYRFHGKNMSV</sequence>
<dbReference type="SUPFAM" id="SSF53448">
    <property type="entry name" value="Nucleotide-diphospho-sugar transferases"/>
    <property type="match status" value="1"/>
</dbReference>
<accession>A0A6J5M9D0</accession>
<dbReference type="PANTHER" id="PTHR22916">
    <property type="entry name" value="GLYCOSYLTRANSFERASE"/>
    <property type="match status" value="1"/>
</dbReference>
<gene>
    <name evidence="2" type="ORF">UFOVP419_40</name>
</gene>
<feature type="domain" description="Glycosyltransferase 2-like" evidence="1">
    <location>
        <begin position="23"/>
        <end position="105"/>
    </location>
</feature>
<organism evidence="2">
    <name type="scientific">uncultured Caudovirales phage</name>
    <dbReference type="NCBI Taxonomy" id="2100421"/>
    <lineage>
        <taxon>Viruses</taxon>
        <taxon>Duplodnaviria</taxon>
        <taxon>Heunggongvirae</taxon>
        <taxon>Uroviricota</taxon>
        <taxon>Caudoviricetes</taxon>
        <taxon>Peduoviridae</taxon>
        <taxon>Maltschvirus</taxon>
        <taxon>Maltschvirus maltsch</taxon>
    </lineage>
</organism>
<dbReference type="PANTHER" id="PTHR22916:SF3">
    <property type="entry name" value="UDP-GLCNAC:BETAGAL BETA-1,3-N-ACETYLGLUCOSAMINYLTRANSFERASE-LIKE PROTEIN 1"/>
    <property type="match status" value="1"/>
</dbReference>
<dbReference type="Pfam" id="PF00535">
    <property type="entry name" value="Glycos_transf_2"/>
    <property type="match status" value="1"/>
</dbReference>
<dbReference type="GO" id="GO:0016758">
    <property type="term" value="F:hexosyltransferase activity"/>
    <property type="evidence" value="ECO:0007669"/>
    <property type="project" value="UniProtKB-ARBA"/>
</dbReference>
<dbReference type="InterPro" id="IPR001173">
    <property type="entry name" value="Glyco_trans_2-like"/>
</dbReference>
<keyword evidence="2" id="KW-0808">Transferase</keyword>
<dbReference type="Gene3D" id="3.90.550.10">
    <property type="entry name" value="Spore Coat Polysaccharide Biosynthesis Protein SpsA, Chain A"/>
    <property type="match status" value="1"/>
</dbReference>